<proteinExistence type="predicted"/>
<evidence type="ECO:0000313" key="1">
    <source>
        <dbReference type="EMBL" id="KAK5998834.1"/>
    </source>
</evidence>
<reference evidence="1 2" key="1">
    <citation type="submission" date="2024-01" db="EMBL/GenBank/DDBJ databases">
        <title>Complete genome of Cladobotryum mycophilum ATHUM6906.</title>
        <authorList>
            <person name="Christinaki A.C."/>
            <person name="Myridakis A.I."/>
            <person name="Kouvelis V.N."/>
        </authorList>
    </citation>
    <scope>NUCLEOTIDE SEQUENCE [LARGE SCALE GENOMIC DNA]</scope>
    <source>
        <strain evidence="1 2">ATHUM6906</strain>
    </source>
</reference>
<sequence>MGDNPPAEDDRPVVFTFTFGNDWYQSQFQSLHSRLLNNLFERCTLRHAKTAQQALALFTENDSPRAVFVADSAIMNSRNEVVSQRLVQYVTDGGIVIFGGTFSNIVDHEKLDVFFGRTWDVPWEAGSQQRTTLSLNLAAVNPSLRNKLPASYSQKALFLQGVERHESWYLPTTESVIESYAPLPGPVADLTETPVVFASFGDGHIGYIGDLSAEEGTDAAVLAMMGLL</sequence>
<accession>A0ABR0T337</accession>
<dbReference type="Proteomes" id="UP001338125">
    <property type="component" value="Unassembled WGS sequence"/>
</dbReference>
<dbReference type="EMBL" id="JAVFKD010000001">
    <property type="protein sequence ID" value="KAK5998834.1"/>
    <property type="molecule type" value="Genomic_DNA"/>
</dbReference>
<name>A0ABR0T337_9HYPO</name>
<keyword evidence="2" id="KW-1185">Reference proteome</keyword>
<evidence type="ECO:0000313" key="2">
    <source>
        <dbReference type="Proteomes" id="UP001338125"/>
    </source>
</evidence>
<gene>
    <name evidence="1" type="ORF">PT974_01217</name>
</gene>
<organism evidence="1 2">
    <name type="scientific">Cladobotryum mycophilum</name>
    <dbReference type="NCBI Taxonomy" id="491253"/>
    <lineage>
        <taxon>Eukaryota</taxon>
        <taxon>Fungi</taxon>
        <taxon>Dikarya</taxon>
        <taxon>Ascomycota</taxon>
        <taxon>Pezizomycotina</taxon>
        <taxon>Sordariomycetes</taxon>
        <taxon>Hypocreomycetidae</taxon>
        <taxon>Hypocreales</taxon>
        <taxon>Hypocreaceae</taxon>
        <taxon>Cladobotryum</taxon>
    </lineage>
</organism>
<protein>
    <submittedName>
        <fullName evidence="1">Uncharacterized protein</fullName>
    </submittedName>
</protein>
<comment type="caution">
    <text evidence="1">The sequence shown here is derived from an EMBL/GenBank/DDBJ whole genome shotgun (WGS) entry which is preliminary data.</text>
</comment>